<dbReference type="AlphaFoldDB" id="A0A0D2IUB7"/>
<dbReference type="VEuPathDB" id="FungiDB:Z518_04732"/>
<evidence type="ECO:0000313" key="2">
    <source>
        <dbReference type="EMBL" id="KIX06756.1"/>
    </source>
</evidence>
<dbReference type="RefSeq" id="XP_013273892.1">
    <property type="nucleotide sequence ID" value="XM_013418438.1"/>
</dbReference>
<feature type="region of interest" description="Disordered" evidence="1">
    <location>
        <begin position="135"/>
        <end position="165"/>
    </location>
</feature>
<evidence type="ECO:0000256" key="1">
    <source>
        <dbReference type="SAM" id="MobiDB-lite"/>
    </source>
</evidence>
<dbReference type="PANTHER" id="PTHR35204:SF1">
    <property type="entry name" value="ENTEROTOXIN"/>
    <property type="match status" value="1"/>
</dbReference>
<keyword evidence="3" id="KW-1185">Reference proteome</keyword>
<dbReference type="STRING" id="1442369.A0A0D2IUB7"/>
<dbReference type="GeneID" id="25292803"/>
<name>A0A0D2IUB7_9EURO</name>
<sequence length="540" mass="61255">MLWSLLLTTAAVQAAVLPYIQPNPCDDGVRNANHIFNAIHSSMRQWGSSLNHNGMSLFLAQVPAGTQFYHGSPKQEPVEGMEWLAFEPEHAINFASRMKHPPPPPPDKPGMMEMSLDESRSCKAGLEEHCRGHLTDHRFPQSPIMEGGDDRKSAPRPRPNPMEAGWLHTYRTKTLTPLLYIDGMSAGKCEKGTLDTQDVLLLNARNESQGMFWERERAERLCKMAAQTWNGKIKGFIRMEAGFEIIMCSFAKNLDFLQAVRAGSIAPDGEEPPPDDRFFGDRNIWDWVQAIAARYDGIGGGRVKLNYDRFVTSYHYDLDLFTGDDGLPRLENIPVSSLDKIRDDIHSMVNDWDPSINLYEEKAIDWQKVADMVVERYAKELKYLVSGALTEPEEFFHELVRILRVFVDSDARNTTAEVDRCVAQMIPIEYDVSCSVAGRAVHSVARTICSALFAAFDAHVPLLDTMDNLRSLIEYLDWTVWKRCPECPLGTVCFIPVWPFGTTEDHEHPQCRNASELEGRRGYWGSLRPRQMEPGLKYFP</sequence>
<proteinExistence type="predicted"/>
<dbReference type="Proteomes" id="UP000053617">
    <property type="component" value="Unassembled WGS sequence"/>
</dbReference>
<dbReference type="EMBL" id="KN847477">
    <property type="protein sequence ID" value="KIX06756.1"/>
    <property type="molecule type" value="Genomic_DNA"/>
</dbReference>
<gene>
    <name evidence="2" type="ORF">Z518_04732</name>
</gene>
<dbReference type="OrthoDB" id="10261782at2759"/>
<dbReference type="PANTHER" id="PTHR35204">
    <property type="entry name" value="YALI0A21131P"/>
    <property type="match status" value="1"/>
</dbReference>
<dbReference type="InterPro" id="IPR038921">
    <property type="entry name" value="YOR389W-like"/>
</dbReference>
<dbReference type="HOGENOM" id="CLU_017366_2_0_1"/>
<organism evidence="2 3">
    <name type="scientific">Rhinocladiella mackenziei CBS 650.93</name>
    <dbReference type="NCBI Taxonomy" id="1442369"/>
    <lineage>
        <taxon>Eukaryota</taxon>
        <taxon>Fungi</taxon>
        <taxon>Dikarya</taxon>
        <taxon>Ascomycota</taxon>
        <taxon>Pezizomycotina</taxon>
        <taxon>Eurotiomycetes</taxon>
        <taxon>Chaetothyriomycetidae</taxon>
        <taxon>Chaetothyriales</taxon>
        <taxon>Herpotrichiellaceae</taxon>
        <taxon>Rhinocladiella</taxon>
    </lineage>
</organism>
<reference evidence="2 3" key="1">
    <citation type="submission" date="2015-01" db="EMBL/GenBank/DDBJ databases">
        <title>The Genome Sequence of Rhinocladiella mackenzie CBS 650.93.</title>
        <authorList>
            <consortium name="The Broad Institute Genomics Platform"/>
            <person name="Cuomo C."/>
            <person name="de Hoog S."/>
            <person name="Gorbushina A."/>
            <person name="Stielow B."/>
            <person name="Teixiera M."/>
            <person name="Abouelleil A."/>
            <person name="Chapman S.B."/>
            <person name="Priest M."/>
            <person name="Young S.K."/>
            <person name="Wortman J."/>
            <person name="Nusbaum C."/>
            <person name="Birren B."/>
        </authorList>
    </citation>
    <scope>NUCLEOTIDE SEQUENCE [LARGE SCALE GENOMIC DNA]</scope>
    <source>
        <strain evidence="2 3">CBS 650.93</strain>
    </source>
</reference>
<evidence type="ECO:0000313" key="3">
    <source>
        <dbReference type="Proteomes" id="UP000053617"/>
    </source>
</evidence>
<accession>A0A0D2IUB7</accession>
<protein>
    <submittedName>
        <fullName evidence="2">Rhinocladiella mackenziei CBS 650.93 unplaced genomic scaffold supercont1.3, whole genome shotgun sequence</fullName>
    </submittedName>
</protein>